<dbReference type="Gene3D" id="3.30.700.10">
    <property type="entry name" value="Glycoprotein, Type 4 Pilin"/>
    <property type="match status" value="1"/>
</dbReference>
<dbReference type="Proteomes" id="UP001374893">
    <property type="component" value="Chromosome"/>
</dbReference>
<dbReference type="Pfam" id="PF08334">
    <property type="entry name" value="T2SSG"/>
    <property type="match status" value="1"/>
</dbReference>
<organism evidence="2 3">
    <name type="scientific">Haloferula helveola</name>
    <dbReference type="NCBI Taxonomy" id="490095"/>
    <lineage>
        <taxon>Bacteria</taxon>
        <taxon>Pseudomonadati</taxon>
        <taxon>Verrucomicrobiota</taxon>
        <taxon>Verrucomicrobiia</taxon>
        <taxon>Verrucomicrobiales</taxon>
        <taxon>Verrucomicrobiaceae</taxon>
        <taxon>Haloferula</taxon>
    </lineage>
</organism>
<protein>
    <recommendedName>
        <fullName evidence="1">Type II secretion system protein GspG C-terminal domain-containing protein</fullName>
    </recommendedName>
</protein>
<sequence length="112" mass="12123">MRDKKHIGIALGLALLLPACGGKNSAGEKAARDTVPRLVAAAERYKADCGQYPGKAEDLSKDPGVAGWDGPYYSTIVDPWGVPYQIELIDEQLHVWSSGPDRVVRTEDDISN</sequence>
<reference evidence="2 3" key="1">
    <citation type="submission" date="2021-06" db="EMBL/GenBank/DDBJ databases">
        <title>Complete genome of Haloferula helveola possessing various polysaccharide degrading enzymes.</title>
        <authorList>
            <person name="Takami H."/>
            <person name="Huang C."/>
            <person name="Hamasaki K."/>
        </authorList>
    </citation>
    <scope>NUCLEOTIDE SEQUENCE [LARGE SCALE GENOMIC DNA]</scope>
    <source>
        <strain evidence="2 3">CN-1</strain>
    </source>
</reference>
<dbReference type="RefSeq" id="WP_338688631.1">
    <property type="nucleotide sequence ID" value="NZ_AP024702.1"/>
</dbReference>
<dbReference type="SUPFAM" id="SSF54523">
    <property type="entry name" value="Pili subunits"/>
    <property type="match status" value="1"/>
</dbReference>
<dbReference type="EMBL" id="AP024702">
    <property type="protein sequence ID" value="BCX46755.1"/>
    <property type="molecule type" value="Genomic_DNA"/>
</dbReference>
<accession>A0ABN6GZU5</accession>
<dbReference type="InterPro" id="IPR013545">
    <property type="entry name" value="T2SS_protein-GspG_C"/>
</dbReference>
<evidence type="ECO:0000259" key="1">
    <source>
        <dbReference type="Pfam" id="PF08334"/>
    </source>
</evidence>
<keyword evidence="3" id="KW-1185">Reference proteome</keyword>
<proteinExistence type="predicted"/>
<evidence type="ECO:0000313" key="2">
    <source>
        <dbReference type="EMBL" id="BCX46755.1"/>
    </source>
</evidence>
<gene>
    <name evidence="2" type="ORF">HAHE_06630</name>
</gene>
<dbReference type="InterPro" id="IPR045584">
    <property type="entry name" value="Pilin-like"/>
</dbReference>
<name>A0ABN6GZU5_9BACT</name>
<evidence type="ECO:0000313" key="3">
    <source>
        <dbReference type="Proteomes" id="UP001374893"/>
    </source>
</evidence>
<feature type="domain" description="Type II secretion system protein GspG C-terminal" evidence="1">
    <location>
        <begin position="23"/>
        <end position="110"/>
    </location>
</feature>